<proteinExistence type="inferred from homology"/>
<feature type="transmembrane region" description="Helical" evidence="12">
    <location>
        <begin position="69"/>
        <end position="89"/>
    </location>
</feature>
<dbReference type="InterPro" id="IPR000620">
    <property type="entry name" value="EamA_dom"/>
</dbReference>
<feature type="transmembrane region" description="Helical" evidence="12">
    <location>
        <begin position="95"/>
        <end position="113"/>
    </location>
</feature>
<keyword evidence="6" id="KW-0441">Lipid A biosynthesis</keyword>
<keyword evidence="3" id="KW-1003">Cell membrane</keyword>
<keyword evidence="7 12" id="KW-0812">Transmembrane</keyword>
<dbReference type="PANTHER" id="PTHR30561">
    <property type="entry name" value="SMR FAMILY PROTON-DEPENDENT DRUG EFFLUX TRANSPORTER SUGE"/>
    <property type="match status" value="1"/>
</dbReference>
<keyword evidence="10" id="KW-0443">Lipid metabolism</keyword>
<evidence type="ECO:0000256" key="3">
    <source>
        <dbReference type="ARBA" id="ARBA00022475"/>
    </source>
</evidence>
<dbReference type="SUPFAM" id="SSF103481">
    <property type="entry name" value="Multidrug resistance efflux transporter EmrE"/>
    <property type="match status" value="1"/>
</dbReference>
<accession>A0A1R1E1B1</accession>
<keyword evidence="5" id="KW-0997">Cell inner membrane</keyword>
<dbReference type="AlphaFoldDB" id="A0A1R1E1B1"/>
<dbReference type="InterPro" id="IPR000390">
    <property type="entry name" value="Small_drug/metabolite_transptr"/>
</dbReference>
<feature type="transmembrane region" description="Helical" evidence="12">
    <location>
        <begin position="40"/>
        <end position="62"/>
    </location>
</feature>
<comment type="caution">
    <text evidence="14">The sequence shown here is derived from an EMBL/GenBank/DDBJ whole genome shotgun (WGS) entry which is preliminary data.</text>
</comment>
<keyword evidence="4" id="KW-0444">Lipid biosynthesis</keyword>
<keyword evidence="8" id="KW-0448">Lipopolysaccharide biosynthesis</keyword>
<protein>
    <recommendedName>
        <fullName evidence="13">EamA domain-containing protein</fullName>
    </recommendedName>
</protein>
<dbReference type="GO" id="GO:0022857">
    <property type="term" value="F:transmembrane transporter activity"/>
    <property type="evidence" value="ECO:0007669"/>
    <property type="project" value="InterPro"/>
</dbReference>
<evidence type="ECO:0000256" key="12">
    <source>
        <dbReference type="SAM" id="Phobius"/>
    </source>
</evidence>
<evidence type="ECO:0000256" key="11">
    <source>
        <dbReference type="ARBA" id="ARBA00023136"/>
    </source>
</evidence>
<evidence type="ECO:0000256" key="6">
    <source>
        <dbReference type="ARBA" id="ARBA00022556"/>
    </source>
</evidence>
<gene>
    <name evidence="14" type="ORF">BK138_33985</name>
</gene>
<keyword evidence="11 12" id="KW-0472">Membrane</keyword>
<evidence type="ECO:0000256" key="8">
    <source>
        <dbReference type="ARBA" id="ARBA00022985"/>
    </source>
</evidence>
<evidence type="ECO:0000313" key="15">
    <source>
        <dbReference type="Proteomes" id="UP000187172"/>
    </source>
</evidence>
<evidence type="ECO:0000259" key="13">
    <source>
        <dbReference type="Pfam" id="PF00892"/>
    </source>
</evidence>
<evidence type="ECO:0000256" key="5">
    <source>
        <dbReference type="ARBA" id="ARBA00022519"/>
    </source>
</evidence>
<evidence type="ECO:0000256" key="4">
    <source>
        <dbReference type="ARBA" id="ARBA00022516"/>
    </source>
</evidence>
<feature type="domain" description="EamA" evidence="13">
    <location>
        <begin position="30"/>
        <end position="112"/>
    </location>
</feature>
<reference evidence="14 15" key="1">
    <citation type="submission" date="2016-11" db="EMBL/GenBank/DDBJ databases">
        <title>Paenibacillus species isolates.</title>
        <authorList>
            <person name="Beno S.M."/>
        </authorList>
    </citation>
    <scope>NUCLEOTIDE SEQUENCE [LARGE SCALE GENOMIC DNA]</scope>
    <source>
        <strain evidence="14 15">FSL R5-0378</strain>
    </source>
</reference>
<dbReference type="Gene3D" id="1.10.3730.20">
    <property type="match status" value="1"/>
</dbReference>
<evidence type="ECO:0000256" key="2">
    <source>
        <dbReference type="ARBA" id="ARBA00007362"/>
    </source>
</evidence>
<evidence type="ECO:0000256" key="7">
    <source>
        <dbReference type="ARBA" id="ARBA00022692"/>
    </source>
</evidence>
<dbReference type="RefSeq" id="WP_076176825.1">
    <property type="nucleotide sequence ID" value="NZ_MRTP01000023.1"/>
</dbReference>
<keyword evidence="9 12" id="KW-1133">Transmembrane helix</keyword>
<comment type="subcellular location">
    <subcellularLocation>
        <location evidence="1">Cell membrane</location>
        <topology evidence="1">Multi-pass membrane protein</topology>
    </subcellularLocation>
</comment>
<name>A0A1R1E1B1_9BACL</name>
<evidence type="ECO:0000256" key="10">
    <source>
        <dbReference type="ARBA" id="ARBA00023098"/>
    </source>
</evidence>
<evidence type="ECO:0000256" key="1">
    <source>
        <dbReference type="ARBA" id="ARBA00004651"/>
    </source>
</evidence>
<dbReference type="EMBL" id="MRTP01000023">
    <property type="protein sequence ID" value="OMF45598.1"/>
    <property type="molecule type" value="Genomic_DNA"/>
</dbReference>
<keyword evidence="15" id="KW-1185">Reference proteome</keyword>
<dbReference type="GO" id="GO:0005886">
    <property type="term" value="C:plasma membrane"/>
    <property type="evidence" value="ECO:0007669"/>
    <property type="project" value="UniProtKB-SubCell"/>
</dbReference>
<dbReference type="PANTHER" id="PTHR30561:SF9">
    <property type="entry name" value="4-AMINO-4-DEOXY-L-ARABINOSE-PHOSPHOUNDECAPRENOL FLIPPASE SUBUNIT ARNF-RELATED"/>
    <property type="match status" value="1"/>
</dbReference>
<dbReference type="STRING" id="297318.BK138_33985"/>
<dbReference type="Proteomes" id="UP000187172">
    <property type="component" value="Unassembled WGS sequence"/>
</dbReference>
<organism evidence="14 15">
    <name type="scientific">Paenibacillus rhizosphaerae</name>
    <dbReference type="NCBI Taxonomy" id="297318"/>
    <lineage>
        <taxon>Bacteria</taxon>
        <taxon>Bacillati</taxon>
        <taxon>Bacillota</taxon>
        <taxon>Bacilli</taxon>
        <taxon>Bacillales</taxon>
        <taxon>Paenibacillaceae</taxon>
        <taxon>Paenibacillus</taxon>
    </lineage>
</organism>
<dbReference type="InterPro" id="IPR037185">
    <property type="entry name" value="EmrE-like"/>
</dbReference>
<dbReference type="Pfam" id="PF00892">
    <property type="entry name" value="EamA"/>
    <property type="match status" value="1"/>
</dbReference>
<sequence>MAYLMLLLNMLLLVAGQITWKIGLQQQGGIHLGNLLQVLFSPLILLGIVLYAIATGLWFVVLSRLPLSLAYPLQSLAYAAGIFAAWYFFGESVPLNRWIGAAVIVLGAVIIAAK</sequence>
<evidence type="ECO:0000313" key="14">
    <source>
        <dbReference type="EMBL" id="OMF45598.1"/>
    </source>
</evidence>
<comment type="similarity">
    <text evidence="2">Belongs to the EamA transporter family.</text>
</comment>
<evidence type="ECO:0000256" key="9">
    <source>
        <dbReference type="ARBA" id="ARBA00022989"/>
    </source>
</evidence>
<dbReference type="GO" id="GO:0009103">
    <property type="term" value="P:lipopolysaccharide biosynthetic process"/>
    <property type="evidence" value="ECO:0007669"/>
    <property type="project" value="UniProtKB-KW"/>
</dbReference>